<keyword evidence="2" id="KW-1185">Reference proteome</keyword>
<accession>A0ACC2DQ04</accession>
<evidence type="ECO:0000313" key="1">
    <source>
        <dbReference type="EMBL" id="KAJ7556379.1"/>
    </source>
</evidence>
<reference evidence="2" key="1">
    <citation type="journal article" date="2024" name="Proc. Natl. Acad. Sci. U.S.A.">
        <title>Extraordinary preservation of gene collinearity over three hundred million years revealed in homosporous lycophytes.</title>
        <authorList>
            <person name="Li C."/>
            <person name="Wickell D."/>
            <person name="Kuo L.Y."/>
            <person name="Chen X."/>
            <person name="Nie B."/>
            <person name="Liao X."/>
            <person name="Peng D."/>
            <person name="Ji J."/>
            <person name="Jenkins J."/>
            <person name="Williams M."/>
            <person name="Shu S."/>
            <person name="Plott C."/>
            <person name="Barry K."/>
            <person name="Rajasekar S."/>
            <person name="Grimwood J."/>
            <person name="Han X."/>
            <person name="Sun S."/>
            <person name="Hou Z."/>
            <person name="He W."/>
            <person name="Dai G."/>
            <person name="Sun C."/>
            <person name="Schmutz J."/>
            <person name="Leebens-Mack J.H."/>
            <person name="Li F.W."/>
            <person name="Wang L."/>
        </authorList>
    </citation>
    <scope>NUCLEOTIDE SEQUENCE [LARGE SCALE GENOMIC DNA]</scope>
    <source>
        <strain evidence="2">cv. PW_Plant_1</strain>
    </source>
</reference>
<gene>
    <name evidence="1" type="ORF">O6H91_05G080200</name>
</gene>
<dbReference type="EMBL" id="CM055096">
    <property type="protein sequence ID" value="KAJ7556379.1"/>
    <property type="molecule type" value="Genomic_DNA"/>
</dbReference>
<organism evidence="1 2">
    <name type="scientific">Diphasiastrum complanatum</name>
    <name type="common">Issler's clubmoss</name>
    <name type="synonym">Lycopodium complanatum</name>
    <dbReference type="NCBI Taxonomy" id="34168"/>
    <lineage>
        <taxon>Eukaryota</taxon>
        <taxon>Viridiplantae</taxon>
        <taxon>Streptophyta</taxon>
        <taxon>Embryophyta</taxon>
        <taxon>Tracheophyta</taxon>
        <taxon>Lycopodiopsida</taxon>
        <taxon>Lycopodiales</taxon>
        <taxon>Lycopodiaceae</taxon>
        <taxon>Lycopodioideae</taxon>
        <taxon>Diphasiastrum</taxon>
    </lineage>
</organism>
<proteinExistence type="predicted"/>
<sequence length="644" mass="71493">MSGSLGKQGASPLAEEPASKRRHSVPDGSPHSFSDEKVVLNPADCNLDFTVGEDGLSGSALHHKGFGYCWSGVRATVGVRGGRYCFGCTVVAKQPVETPDTPPDQQHLCRVGVSRGDDDVECLGESGLSFGYGGTGKFSNAGRFLNYGETFGVGDMIICAIDLEAKPLARILFWKNGKPLGVAKEFDAGPRGLNVTGGDPDRRLPWHSALFPHVLLKNVTVKMQFDYADGLIPTDGFQPWVAALQDGLAVEGPMLNKRSDCEVLMMVGLPASGKTTWAEKRRRDFPEKRYVVLGTNLALELMKVPGLTKKRNYEQRFELLMERATEIFNKLLERAANTNRNYILDQTNVYKSARKRKLRPFEAFHKIAVVVFPTLEELRMRTVKRTQEMGKEVPVDAVNEMKANFILPVTKNAPYSEEFFDEVWFVELQKQEAEKLLPKMKSELPPSTPKSRGKFNNTQSPAVSVGSLGHLGNNASPYSGGSPGRWQGPAGPKQMPAQVTPATYSLQSPQGRDQSFDQYDSNSRERYYQLDSTNSRLLSSVHGSPLSPGERFYSPRTADVRMPPSPYLNNISPVYSGFEDDRYSQRSGSYEPHFPSRDILGRYSHPQGRSPAPSPQYIPHISATNYDPSIQLPPLQHGWRPRPY</sequence>
<dbReference type="Proteomes" id="UP001162992">
    <property type="component" value="Chromosome 5"/>
</dbReference>
<protein>
    <submittedName>
        <fullName evidence="1">Uncharacterized protein</fullName>
    </submittedName>
</protein>
<name>A0ACC2DQ04_DIPCM</name>
<comment type="caution">
    <text evidence="1">The sequence shown here is derived from an EMBL/GenBank/DDBJ whole genome shotgun (WGS) entry which is preliminary data.</text>
</comment>
<evidence type="ECO:0000313" key="2">
    <source>
        <dbReference type="Proteomes" id="UP001162992"/>
    </source>
</evidence>